<dbReference type="Gene3D" id="2.60.120.10">
    <property type="entry name" value="Jelly Rolls"/>
    <property type="match status" value="1"/>
</dbReference>
<dbReference type="InterPro" id="IPR019780">
    <property type="entry name" value="Germin_Mn-BS"/>
</dbReference>
<feature type="domain" description="Cupin type-1" evidence="1">
    <location>
        <begin position="23"/>
        <end position="84"/>
    </location>
</feature>
<protein>
    <submittedName>
        <fullName evidence="2">Germin-like protein subfamily 1 member 7</fullName>
    </submittedName>
</protein>
<evidence type="ECO:0000313" key="2">
    <source>
        <dbReference type="EMBL" id="PQQ06211.1"/>
    </source>
</evidence>
<dbReference type="Proteomes" id="UP000250321">
    <property type="component" value="Unassembled WGS sequence"/>
</dbReference>
<organism evidence="2 3">
    <name type="scientific">Prunus yedoensis var. nudiflora</name>
    <dbReference type="NCBI Taxonomy" id="2094558"/>
    <lineage>
        <taxon>Eukaryota</taxon>
        <taxon>Viridiplantae</taxon>
        <taxon>Streptophyta</taxon>
        <taxon>Embryophyta</taxon>
        <taxon>Tracheophyta</taxon>
        <taxon>Spermatophyta</taxon>
        <taxon>Magnoliopsida</taxon>
        <taxon>eudicotyledons</taxon>
        <taxon>Gunneridae</taxon>
        <taxon>Pentapetalae</taxon>
        <taxon>rosids</taxon>
        <taxon>fabids</taxon>
        <taxon>Rosales</taxon>
        <taxon>Rosaceae</taxon>
        <taxon>Amygdaloideae</taxon>
        <taxon>Amygdaleae</taxon>
        <taxon>Prunus</taxon>
    </lineage>
</organism>
<dbReference type="EMBL" id="PJQY01000993">
    <property type="protein sequence ID" value="PQQ06211.1"/>
    <property type="molecule type" value="Genomic_DNA"/>
</dbReference>
<comment type="caution">
    <text evidence="2">The sequence shown here is derived from an EMBL/GenBank/DDBJ whole genome shotgun (WGS) entry which is preliminary data.</text>
</comment>
<gene>
    <name evidence="2" type="ORF">Pyn_08978</name>
</gene>
<keyword evidence="3" id="KW-1185">Reference proteome</keyword>
<dbReference type="InterPro" id="IPR014710">
    <property type="entry name" value="RmlC-like_jellyroll"/>
</dbReference>
<dbReference type="PANTHER" id="PTHR31238">
    <property type="entry name" value="GERMIN-LIKE PROTEIN SUBFAMILY 3 MEMBER 3"/>
    <property type="match status" value="1"/>
</dbReference>
<dbReference type="InterPro" id="IPR006045">
    <property type="entry name" value="Cupin_1"/>
</dbReference>
<accession>A0A314YMC0</accession>
<dbReference type="GO" id="GO:0030145">
    <property type="term" value="F:manganese ion binding"/>
    <property type="evidence" value="ECO:0007669"/>
    <property type="project" value="InterPro"/>
</dbReference>
<name>A0A314YMC0_PRUYE</name>
<sequence length="96" mass="10194">MGNSASTQKLVDANDFLFCGLQIARSTKNSLGSTVKPANEDQIAGLNSLGISLARIDFAPNGLNPPHTHPRASEILVVLDGTLKGRTMCRLDWASS</sequence>
<dbReference type="InterPro" id="IPR011051">
    <property type="entry name" value="RmlC_Cupin_sf"/>
</dbReference>
<dbReference type="PROSITE" id="PS00725">
    <property type="entry name" value="GERMIN"/>
    <property type="match status" value="1"/>
</dbReference>
<proteinExistence type="predicted"/>
<evidence type="ECO:0000313" key="3">
    <source>
        <dbReference type="Proteomes" id="UP000250321"/>
    </source>
</evidence>
<evidence type="ECO:0000259" key="1">
    <source>
        <dbReference type="Pfam" id="PF00190"/>
    </source>
</evidence>
<dbReference type="SUPFAM" id="SSF51182">
    <property type="entry name" value="RmlC-like cupins"/>
    <property type="match status" value="1"/>
</dbReference>
<dbReference type="AlphaFoldDB" id="A0A314YMC0"/>
<dbReference type="OrthoDB" id="1923503at2759"/>
<dbReference type="STRING" id="2094558.A0A314YMC0"/>
<reference evidence="2 3" key="1">
    <citation type="submission" date="2018-02" db="EMBL/GenBank/DDBJ databases">
        <title>Draft genome of wild Prunus yedoensis var. nudiflora.</title>
        <authorList>
            <person name="Baek S."/>
            <person name="Kim J.-H."/>
            <person name="Choi K."/>
            <person name="Kim G.-B."/>
            <person name="Cho A."/>
            <person name="Jang H."/>
            <person name="Shin C.-H."/>
            <person name="Yu H.-J."/>
            <person name="Mun J.-H."/>
        </authorList>
    </citation>
    <scope>NUCLEOTIDE SEQUENCE [LARGE SCALE GENOMIC DNA]</scope>
    <source>
        <strain evidence="3">cv. Jeju island</strain>
        <tissue evidence="2">Leaf</tissue>
    </source>
</reference>
<dbReference type="Pfam" id="PF00190">
    <property type="entry name" value="Cupin_1"/>
    <property type="match status" value="1"/>
</dbReference>